<name>A0A1G7TXP8_9HYPH</name>
<evidence type="ECO:0000313" key="3">
    <source>
        <dbReference type="Proteomes" id="UP000199495"/>
    </source>
</evidence>
<comment type="similarity">
    <text evidence="1">Belongs to the RutC family.</text>
</comment>
<evidence type="ECO:0000313" key="2">
    <source>
        <dbReference type="EMBL" id="SDG40066.1"/>
    </source>
</evidence>
<dbReference type="PANTHER" id="PTHR47328:SF1">
    <property type="entry name" value="RUTC FAMILY PROTEIN YOAB"/>
    <property type="match status" value="1"/>
</dbReference>
<dbReference type="PANTHER" id="PTHR47328">
    <property type="match status" value="1"/>
</dbReference>
<dbReference type="InterPro" id="IPR006175">
    <property type="entry name" value="YjgF/YER057c/UK114"/>
</dbReference>
<dbReference type="InterPro" id="IPR035709">
    <property type="entry name" value="YoaB-like"/>
</dbReference>
<reference evidence="2 3" key="1">
    <citation type="submission" date="2016-10" db="EMBL/GenBank/DDBJ databases">
        <authorList>
            <person name="de Groot N.N."/>
        </authorList>
    </citation>
    <scope>NUCLEOTIDE SEQUENCE [LARGE SCALE GENOMIC DNA]</scope>
    <source>
        <strain evidence="2 3">CGMCC 1.10267</strain>
    </source>
</reference>
<dbReference type="STRING" id="440168.SAMN04487974_102412"/>
<dbReference type="RefSeq" id="WP_090593726.1">
    <property type="nucleotide sequence ID" value="NZ_FNCS01000002.1"/>
</dbReference>
<dbReference type="EMBL" id="FNCS01000002">
    <property type="protein sequence ID" value="SDG40066.1"/>
    <property type="molecule type" value="Genomic_DNA"/>
</dbReference>
<gene>
    <name evidence="2" type="ORF">SAMN04487974_102412</name>
</gene>
<dbReference type="Pfam" id="PF01042">
    <property type="entry name" value="Ribonuc_L-PSP"/>
    <property type="match status" value="1"/>
</dbReference>
<dbReference type="Gene3D" id="3.30.1330.40">
    <property type="entry name" value="RutC-like"/>
    <property type="match status" value="1"/>
</dbReference>
<dbReference type="Proteomes" id="UP000199495">
    <property type="component" value="Unassembled WGS sequence"/>
</dbReference>
<dbReference type="InterPro" id="IPR035959">
    <property type="entry name" value="RutC-like_sf"/>
</dbReference>
<accession>A0A1G7TXP8</accession>
<dbReference type="SUPFAM" id="SSF55298">
    <property type="entry name" value="YjgF-like"/>
    <property type="match status" value="1"/>
</dbReference>
<evidence type="ECO:0000256" key="1">
    <source>
        <dbReference type="ARBA" id="ARBA00010552"/>
    </source>
</evidence>
<organism evidence="2 3">
    <name type="scientific">Pelagibacterium luteolum</name>
    <dbReference type="NCBI Taxonomy" id="440168"/>
    <lineage>
        <taxon>Bacteria</taxon>
        <taxon>Pseudomonadati</taxon>
        <taxon>Pseudomonadota</taxon>
        <taxon>Alphaproteobacteria</taxon>
        <taxon>Hyphomicrobiales</taxon>
        <taxon>Devosiaceae</taxon>
        <taxon>Pelagibacterium</taxon>
    </lineage>
</organism>
<dbReference type="OrthoDB" id="9803101at2"/>
<dbReference type="CDD" id="cd06150">
    <property type="entry name" value="YjgF_YER057c_UK114_like_2"/>
    <property type="match status" value="1"/>
</dbReference>
<protein>
    <submittedName>
        <fullName evidence="2">Enamine deaminase RidA, house cleaning of reactive enamine intermediates, YjgF/YER057c/UK114 family</fullName>
    </submittedName>
</protein>
<dbReference type="PROSITE" id="PS01094">
    <property type="entry name" value="UPF0076"/>
    <property type="match status" value="1"/>
</dbReference>
<dbReference type="InterPro" id="IPR019897">
    <property type="entry name" value="RidA_CS"/>
</dbReference>
<proteinExistence type="inferred from homology"/>
<keyword evidence="3" id="KW-1185">Reference proteome</keyword>
<sequence length="116" mass="12494">MTIERLHAGSRMSQAVKHGNTLYLAGQVAKDEFGSIEEQTAQVLEKVDALLAEAGSTKSKVLSVQVLLPNIADFAAMNSVYDKWIDPANPPARACYEARLASPNLRVEIIAVAALD</sequence>
<dbReference type="AlphaFoldDB" id="A0A1G7TXP8"/>